<dbReference type="SFLD" id="SFLDS00003">
    <property type="entry name" value="Haloacid_Dehalogenase"/>
    <property type="match status" value="1"/>
</dbReference>
<evidence type="ECO:0000313" key="2">
    <source>
        <dbReference type="Proteomes" id="UP000292886"/>
    </source>
</evidence>
<organism evidence="1 2">
    <name type="scientific">Periweissella cryptocerci</name>
    <dbReference type="NCBI Taxonomy" id="2506420"/>
    <lineage>
        <taxon>Bacteria</taxon>
        <taxon>Bacillati</taxon>
        <taxon>Bacillota</taxon>
        <taxon>Bacilli</taxon>
        <taxon>Lactobacillales</taxon>
        <taxon>Lactobacillaceae</taxon>
        <taxon>Periweissella</taxon>
    </lineage>
</organism>
<dbReference type="InterPro" id="IPR000150">
    <property type="entry name" value="Cof"/>
</dbReference>
<keyword evidence="1" id="KW-0378">Hydrolase</keyword>
<dbReference type="PROSITE" id="PS01229">
    <property type="entry name" value="COF_2"/>
    <property type="match status" value="1"/>
</dbReference>
<gene>
    <name evidence="1" type="ORF">EQG49_08170</name>
</gene>
<dbReference type="RefSeq" id="WP_133363522.1">
    <property type="nucleotide sequence ID" value="NZ_CP037940.1"/>
</dbReference>
<dbReference type="Pfam" id="PF08282">
    <property type="entry name" value="Hydrolase_3"/>
    <property type="match status" value="1"/>
</dbReference>
<dbReference type="SFLD" id="SFLDG01144">
    <property type="entry name" value="C2.B.4:_PGP_Like"/>
    <property type="match status" value="1"/>
</dbReference>
<name>A0A4V1AIR7_9LACO</name>
<dbReference type="GO" id="GO:0050308">
    <property type="term" value="F:sugar-phosphatase activity"/>
    <property type="evidence" value="ECO:0007669"/>
    <property type="project" value="UniProtKB-EC"/>
</dbReference>
<accession>A0A4V1AIR7</accession>
<dbReference type="SUPFAM" id="SSF56784">
    <property type="entry name" value="HAD-like"/>
    <property type="match status" value="1"/>
</dbReference>
<dbReference type="InterPro" id="IPR006379">
    <property type="entry name" value="HAD-SF_hydro_IIB"/>
</dbReference>
<evidence type="ECO:0000313" key="1">
    <source>
        <dbReference type="EMBL" id="QBO36445.1"/>
    </source>
</evidence>
<dbReference type="OrthoDB" id="9790031at2"/>
<sequence length="270" mass="29413">MSIKLIAIDIDGTLLNEKNELAPRTIAALNAATAKGIKVVLTTGRPLTGVKPYLEALGLQGDDQFVITFNGALSQTVSGNIITKETITYQDYLDIEALSRQLDIHFHVEDEQLIYTAHALIPKYTIGESFLVNMQIQYMPVAEMAVKDYSKGMMIDEIDVINRVAKEIPAEFHDRFYIVQSTPYFLEFLNKSASKANALAELSAKLGINQDETMALGDQNNDLPMLEWAGLGVAMGNGTPEAKAAANVITATNAEDGVAQAVEKYVLAAK</sequence>
<proteinExistence type="predicted"/>
<dbReference type="SFLD" id="SFLDG01140">
    <property type="entry name" value="C2.B:_Phosphomannomutase_and_P"/>
    <property type="match status" value="1"/>
</dbReference>
<dbReference type="CDD" id="cd07516">
    <property type="entry name" value="HAD_Pase"/>
    <property type="match status" value="1"/>
</dbReference>
<dbReference type="InterPro" id="IPR036412">
    <property type="entry name" value="HAD-like_sf"/>
</dbReference>
<dbReference type="AlphaFoldDB" id="A0A4V1AIR7"/>
<dbReference type="Gene3D" id="3.30.1240.10">
    <property type="match status" value="1"/>
</dbReference>
<dbReference type="GO" id="GO:0000287">
    <property type="term" value="F:magnesium ion binding"/>
    <property type="evidence" value="ECO:0007669"/>
    <property type="project" value="TreeGrafter"/>
</dbReference>
<dbReference type="PANTHER" id="PTHR10000:SF8">
    <property type="entry name" value="HAD SUPERFAMILY HYDROLASE-LIKE, TYPE 3"/>
    <property type="match status" value="1"/>
</dbReference>
<dbReference type="PANTHER" id="PTHR10000">
    <property type="entry name" value="PHOSPHOSERINE PHOSPHATASE"/>
    <property type="match status" value="1"/>
</dbReference>
<dbReference type="PROSITE" id="PS01228">
    <property type="entry name" value="COF_1"/>
    <property type="match status" value="1"/>
</dbReference>
<dbReference type="GO" id="GO:0005829">
    <property type="term" value="C:cytosol"/>
    <property type="evidence" value="ECO:0007669"/>
    <property type="project" value="TreeGrafter"/>
</dbReference>
<dbReference type="NCBIfam" id="TIGR01484">
    <property type="entry name" value="HAD-SF-IIB"/>
    <property type="match status" value="1"/>
</dbReference>
<reference evidence="2" key="1">
    <citation type="submission" date="2019-03" db="EMBL/GenBank/DDBJ databases">
        <title>Weissella sp. 26KH-42 Genome sequencing.</title>
        <authorList>
            <person name="Heo J."/>
            <person name="Kim S.-J."/>
            <person name="Kim J.-S."/>
            <person name="Hong S.-B."/>
            <person name="Kwon S.-W."/>
        </authorList>
    </citation>
    <scope>NUCLEOTIDE SEQUENCE [LARGE SCALE GENOMIC DNA]</scope>
    <source>
        <strain evidence="2">26KH-42</strain>
    </source>
</reference>
<dbReference type="EC" id="3.1.3.23" evidence="1"/>
<dbReference type="InterPro" id="IPR023214">
    <property type="entry name" value="HAD_sf"/>
</dbReference>
<dbReference type="Proteomes" id="UP000292886">
    <property type="component" value="Chromosome"/>
</dbReference>
<keyword evidence="2" id="KW-1185">Reference proteome</keyword>
<dbReference type="NCBIfam" id="TIGR00099">
    <property type="entry name" value="Cof-subfamily"/>
    <property type="match status" value="1"/>
</dbReference>
<dbReference type="KEGG" id="wei:EQG49_08170"/>
<dbReference type="Gene3D" id="3.40.50.1000">
    <property type="entry name" value="HAD superfamily/HAD-like"/>
    <property type="match status" value="1"/>
</dbReference>
<protein>
    <submittedName>
        <fullName evidence="1">Sugar-phosphatase</fullName>
        <ecNumber evidence="1">3.1.3.23</ecNumber>
    </submittedName>
</protein>
<dbReference type="EMBL" id="CP037940">
    <property type="protein sequence ID" value="QBO36445.1"/>
    <property type="molecule type" value="Genomic_DNA"/>
</dbReference>
<dbReference type="NCBIfam" id="NF007806">
    <property type="entry name" value="PRK10513.1"/>
    <property type="match status" value="1"/>
</dbReference>